<dbReference type="GO" id="GO:0006357">
    <property type="term" value="P:regulation of transcription by RNA polymerase II"/>
    <property type="evidence" value="ECO:0007669"/>
    <property type="project" value="TreeGrafter"/>
</dbReference>
<dbReference type="Ensembl" id="ENSCPBT00000008567.1">
    <property type="protein sequence ID" value="ENSCPBP00000007111.1"/>
    <property type="gene ID" value="ENSCPBG00000005600.1"/>
</dbReference>
<dbReference type="Proteomes" id="UP000694380">
    <property type="component" value="Unplaced"/>
</dbReference>
<feature type="compositionally biased region" description="Polar residues" evidence="1">
    <location>
        <begin position="569"/>
        <end position="579"/>
    </location>
</feature>
<reference evidence="3" key="2">
    <citation type="submission" date="2025-09" db="UniProtKB">
        <authorList>
            <consortium name="Ensembl"/>
        </authorList>
    </citation>
    <scope>IDENTIFICATION</scope>
</reference>
<feature type="region of interest" description="Disordered" evidence="1">
    <location>
        <begin position="560"/>
        <end position="585"/>
    </location>
</feature>
<organism evidence="3 4">
    <name type="scientific">Chrysemys picta bellii</name>
    <name type="common">Western painted turtle</name>
    <name type="synonym">Emys bellii</name>
    <dbReference type="NCBI Taxonomy" id="8478"/>
    <lineage>
        <taxon>Eukaryota</taxon>
        <taxon>Metazoa</taxon>
        <taxon>Chordata</taxon>
        <taxon>Craniata</taxon>
        <taxon>Vertebrata</taxon>
        <taxon>Euteleostomi</taxon>
        <taxon>Archelosauria</taxon>
        <taxon>Testudinata</taxon>
        <taxon>Testudines</taxon>
        <taxon>Cryptodira</taxon>
        <taxon>Durocryptodira</taxon>
        <taxon>Testudinoidea</taxon>
        <taxon>Emydidae</taxon>
        <taxon>Chrysemys</taxon>
    </lineage>
</organism>
<sequence>MALPCSFVSAKPFHRFMAQADPRYRIPSPAFFSRKAVPQLCQAVGLGLALELQQASVSQVHLSAHVWAQGPAGEYLALAAHWLAPRSESGQRQPCSQRRQAVLCVQALQEEQALGGVQRVLAQQLQLWLAQNSLSPGFLVSGGSPGVERAAKDGGHTHIPCFAHCLSQLVLGFLRLHRSVEGTLGAARAICAHFARSPEARRGLAELQRQHGLAPRRLKQEATASWDSTYYMLERLLALQPAVQEYVGKRRMGEAGLGLSAAQWMLMRSLVELLQPFEMAVREASAANASLSQVLPQVRYLHIFLQQIRLRFESQAGEGAGSAVRLAESLALQLSTEPRISEMFHRPEYVLATLLDPRFKGRMDAILPLGSDLDHWKQLLVRKVKELLASPPGCPSSPWNIQPGKAFGVDTAPQPREAEMGPGEPHRDRGPSSAVPPLIQKEKTLTEHLESVGLLASEGRGASLPTENHSACVMVERYLRDNQTIGAREDPLGYWEKRHWLWPALAKVAMLYLSCPPSGAFSERIFTAPDSPFSERRPPQGESGERLVFLRANLGNFPDYPPPPLICSENDSAGSSSGEEGTPPA</sequence>
<dbReference type="PANTHER" id="PTHR47241:SF1">
    <property type="entry name" value="BED-TYPE DOMAIN-CONTAINING PROTEIN"/>
    <property type="match status" value="1"/>
</dbReference>
<name>A0A8C3FE22_CHRPI</name>
<dbReference type="SUPFAM" id="SSF53098">
    <property type="entry name" value="Ribonuclease H-like"/>
    <property type="match status" value="1"/>
</dbReference>
<evidence type="ECO:0000313" key="4">
    <source>
        <dbReference type="Proteomes" id="UP000694380"/>
    </source>
</evidence>
<reference evidence="3" key="1">
    <citation type="submission" date="2025-08" db="UniProtKB">
        <authorList>
            <consortium name="Ensembl"/>
        </authorList>
    </citation>
    <scope>IDENTIFICATION</scope>
</reference>
<feature type="domain" description="HAT C-terminal dimerisation" evidence="2">
    <location>
        <begin position="476"/>
        <end position="554"/>
    </location>
</feature>
<dbReference type="Pfam" id="PF05699">
    <property type="entry name" value="Dimer_Tnp_hAT"/>
    <property type="match status" value="1"/>
</dbReference>
<dbReference type="OMA" id="ELHENSY"/>
<evidence type="ECO:0000256" key="1">
    <source>
        <dbReference type="SAM" id="MobiDB-lite"/>
    </source>
</evidence>
<feature type="compositionally biased region" description="Basic and acidic residues" evidence="1">
    <location>
        <begin position="416"/>
        <end position="430"/>
    </location>
</feature>
<dbReference type="GO" id="GO:0005634">
    <property type="term" value="C:nucleus"/>
    <property type="evidence" value="ECO:0007669"/>
    <property type="project" value="TreeGrafter"/>
</dbReference>
<proteinExistence type="predicted"/>
<keyword evidence="4" id="KW-1185">Reference proteome</keyword>
<dbReference type="GeneTree" id="ENSGT00510000050353"/>
<dbReference type="PANTHER" id="PTHR47241">
    <property type="entry name" value="FINGER PROTEIN, PUTATIVE-RELATED"/>
    <property type="match status" value="1"/>
</dbReference>
<feature type="region of interest" description="Disordered" evidence="1">
    <location>
        <begin position="409"/>
        <end position="435"/>
    </location>
</feature>
<evidence type="ECO:0000259" key="2">
    <source>
        <dbReference type="Pfam" id="PF05699"/>
    </source>
</evidence>
<evidence type="ECO:0000313" key="3">
    <source>
        <dbReference type="Ensembl" id="ENSCPBP00000007111.1"/>
    </source>
</evidence>
<dbReference type="InterPro" id="IPR052865">
    <property type="entry name" value="Zinc_finger_BED"/>
</dbReference>
<dbReference type="AlphaFoldDB" id="A0A8C3FE22"/>
<dbReference type="InterPro" id="IPR008906">
    <property type="entry name" value="HATC_C_dom"/>
</dbReference>
<protein>
    <recommendedName>
        <fullName evidence="2">HAT C-terminal dimerisation domain-containing protein</fullName>
    </recommendedName>
</protein>
<dbReference type="GO" id="GO:0046983">
    <property type="term" value="F:protein dimerization activity"/>
    <property type="evidence" value="ECO:0007669"/>
    <property type="project" value="InterPro"/>
</dbReference>
<dbReference type="InterPro" id="IPR012337">
    <property type="entry name" value="RNaseH-like_sf"/>
</dbReference>
<accession>A0A8C3FE22</accession>